<sequence>MSGKRYRGILTKDDRDVLTSVMDGTEHTIDSQTEIRMRRRAQQGLVDLCLLNELYTDDNKVVSDGFKEERTLPFAGDSYNVDTIQTALSFLIGGLWDSDQHQATQILEQAIRDNLETPETVVQTDITVTRDNRDELLTRTYERYQAGEELDNQESHILLQEYSQYGCEPQTEHKPTQRAVLLREELLHYPSHFTSLIADDMMKEDLEIDSNLEEFESVGDFFKTNLEDNLPDLVTQITNNLTLTVHAFKGELSEEDYEEVCSEIENASADIVQIMTPDVASVREEMFQTEDFETDVKRIHAYGFNLRPPTGNTKMFELDNEPRRVYP</sequence>
<keyword evidence="3" id="KW-1185">Reference proteome</keyword>
<feature type="domain" description="Domain of unknown function" evidence="1">
    <location>
        <begin position="9"/>
        <end position="161"/>
    </location>
</feature>
<dbReference type="AlphaFoldDB" id="A0A1I1HJR4"/>
<proteinExistence type="predicted"/>
<organism evidence="2 3">
    <name type="scientific">Natronobacterium haloterrestre</name>
    <name type="common">Halobiforma haloterrestris</name>
    <dbReference type="NCBI Taxonomy" id="148448"/>
    <lineage>
        <taxon>Archaea</taxon>
        <taxon>Methanobacteriati</taxon>
        <taxon>Methanobacteriota</taxon>
        <taxon>Stenosarchaea group</taxon>
        <taxon>Halobacteria</taxon>
        <taxon>Halobacteriales</taxon>
        <taxon>Natrialbaceae</taxon>
        <taxon>Natronobacterium</taxon>
    </lineage>
</organism>
<evidence type="ECO:0000313" key="2">
    <source>
        <dbReference type="EMBL" id="SFC24071.1"/>
    </source>
</evidence>
<protein>
    <recommendedName>
        <fullName evidence="1">Domain of unknown function domain-containing protein</fullName>
    </recommendedName>
</protein>
<name>A0A1I1HJR4_NATHA</name>
<dbReference type="Pfam" id="PF26404">
    <property type="entry name" value="DUF8102"/>
    <property type="match status" value="1"/>
</dbReference>
<dbReference type="RefSeq" id="WP_143095836.1">
    <property type="nucleotide sequence ID" value="NZ_FOKW01000006.1"/>
</dbReference>
<reference evidence="3" key="1">
    <citation type="submission" date="2016-10" db="EMBL/GenBank/DDBJ databases">
        <authorList>
            <person name="Varghese N."/>
            <person name="Submissions S."/>
        </authorList>
    </citation>
    <scope>NUCLEOTIDE SEQUENCE [LARGE SCALE GENOMIC DNA]</scope>
    <source>
        <strain evidence="3">DSM 13078</strain>
    </source>
</reference>
<accession>A0A1I1HJR4</accession>
<gene>
    <name evidence="2" type="ORF">SAMN05444422_10618</name>
</gene>
<evidence type="ECO:0000259" key="1">
    <source>
        <dbReference type="Pfam" id="PF26404"/>
    </source>
</evidence>
<dbReference type="Proteomes" id="UP000199161">
    <property type="component" value="Unassembled WGS sequence"/>
</dbReference>
<evidence type="ECO:0000313" key="3">
    <source>
        <dbReference type="Proteomes" id="UP000199161"/>
    </source>
</evidence>
<dbReference type="InterPro" id="IPR058415">
    <property type="entry name" value="DUF8102"/>
</dbReference>
<dbReference type="EMBL" id="FOKW01000006">
    <property type="protein sequence ID" value="SFC24071.1"/>
    <property type="molecule type" value="Genomic_DNA"/>
</dbReference>